<evidence type="ECO:0000313" key="12">
    <source>
        <dbReference type="EMBL" id="APV44517.1"/>
    </source>
</evidence>
<dbReference type="Pfam" id="PF00575">
    <property type="entry name" value="S1"/>
    <property type="match status" value="1"/>
</dbReference>
<keyword evidence="3 9" id="KW-0963">Cytoplasm</keyword>
<dbReference type="PANTHER" id="PTHR11252">
    <property type="entry name" value="POLYRIBONUCLEOTIDE NUCLEOTIDYLTRANSFERASE"/>
    <property type="match status" value="1"/>
</dbReference>
<dbReference type="FunFam" id="3.30.230.70:FF:000002">
    <property type="entry name" value="Polyribonucleotide nucleotidyltransferase"/>
    <property type="match status" value="1"/>
</dbReference>
<dbReference type="STRING" id="1839801.Dform_01185"/>
<dbReference type="SUPFAM" id="SSF46915">
    <property type="entry name" value="Polynucleotide phosphorylase/guanosine pentaphosphate synthase (PNPase/GPSI), domain 3"/>
    <property type="match status" value="1"/>
</dbReference>
<dbReference type="AlphaFoldDB" id="A0A1P8F7S3"/>
<dbReference type="SMART" id="SM00316">
    <property type="entry name" value="S1"/>
    <property type="match status" value="1"/>
</dbReference>
<keyword evidence="5 9" id="KW-0548">Nucleotidyltransferase</keyword>
<dbReference type="NCBIfam" id="TIGR03591">
    <property type="entry name" value="polynuc_phos"/>
    <property type="match status" value="1"/>
</dbReference>
<keyword evidence="7 9" id="KW-0460">Magnesium</keyword>
<comment type="subcellular location">
    <subcellularLocation>
        <location evidence="1 9">Cytoplasm</location>
    </subcellularLocation>
</comment>
<dbReference type="InterPro" id="IPR001247">
    <property type="entry name" value="ExoRNase_PH_dom1"/>
</dbReference>
<dbReference type="KEGG" id="dfo:Dform_01185"/>
<dbReference type="GO" id="GO:0004654">
    <property type="term" value="F:polyribonucleotide nucleotidyltransferase activity"/>
    <property type="evidence" value="ECO:0007669"/>
    <property type="project" value="UniProtKB-UniRule"/>
</dbReference>
<feature type="domain" description="S1 motif" evidence="11">
    <location>
        <begin position="622"/>
        <end position="690"/>
    </location>
</feature>
<dbReference type="NCBIfam" id="NF008805">
    <property type="entry name" value="PRK11824.1"/>
    <property type="match status" value="1"/>
</dbReference>
<dbReference type="InterPro" id="IPR004088">
    <property type="entry name" value="KH_dom_type_1"/>
</dbReference>
<feature type="region of interest" description="Disordered" evidence="10">
    <location>
        <begin position="689"/>
        <end position="733"/>
    </location>
</feature>
<dbReference type="FunFam" id="3.30.1370.10:FF:000001">
    <property type="entry name" value="Polyribonucleotide nucleotidyltransferase"/>
    <property type="match status" value="1"/>
</dbReference>
<comment type="cofactor">
    <cofactor evidence="9">
        <name>Mg(2+)</name>
        <dbReference type="ChEBI" id="CHEBI:18420"/>
    </cofactor>
</comment>
<evidence type="ECO:0000256" key="2">
    <source>
        <dbReference type="ARBA" id="ARBA00007404"/>
    </source>
</evidence>
<dbReference type="PANTHER" id="PTHR11252:SF0">
    <property type="entry name" value="POLYRIBONUCLEOTIDE NUCLEOTIDYLTRANSFERASE 1, MITOCHONDRIAL"/>
    <property type="match status" value="1"/>
</dbReference>
<keyword evidence="8 9" id="KW-0694">RNA-binding</keyword>
<evidence type="ECO:0000256" key="8">
    <source>
        <dbReference type="ARBA" id="ARBA00022884"/>
    </source>
</evidence>
<dbReference type="PROSITE" id="PS50084">
    <property type="entry name" value="KH_TYPE_1"/>
    <property type="match status" value="1"/>
</dbReference>
<dbReference type="InterPro" id="IPR003029">
    <property type="entry name" value="S1_domain"/>
</dbReference>
<evidence type="ECO:0000256" key="10">
    <source>
        <dbReference type="SAM" id="MobiDB-lite"/>
    </source>
</evidence>
<evidence type="ECO:0000256" key="9">
    <source>
        <dbReference type="HAMAP-Rule" id="MF_01595"/>
    </source>
</evidence>
<dbReference type="Pfam" id="PF03726">
    <property type="entry name" value="PNPase"/>
    <property type="match status" value="1"/>
</dbReference>
<evidence type="ECO:0000256" key="3">
    <source>
        <dbReference type="ARBA" id="ARBA00022490"/>
    </source>
</evidence>
<proteinExistence type="inferred from homology"/>
<dbReference type="SMART" id="SM00322">
    <property type="entry name" value="KH"/>
    <property type="match status" value="1"/>
</dbReference>
<dbReference type="RefSeq" id="WP_076004190.1">
    <property type="nucleotide sequence ID" value="NZ_CP018258.1"/>
</dbReference>
<dbReference type="InterPro" id="IPR020568">
    <property type="entry name" value="Ribosomal_Su5_D2-typ_SF"/>
</dbReference>
<dbReference type="GO" id="GO:0006402">
    <property type="term" value="P:mRNA catabolic process"/>
    <property type="evidence" value="ECO:0007669"/>
    <property type="project" value="UniProtKB-UniRule"/>
</dbReference>
<keyword evidence="4 9" id="KW-0808">Transferase</keyword>
<dbReference type="InterPro" id="IPR012340">
    <property type="entry name" value="NA-bd_OB-fold"/>
</dbReference>
<dbReference type="EMBL" id="CP018258">
    <property type="protein sequence ID" value="APV44517.1"/>
    <property type="molecule type" value="Genomic_DNA"/>
</dbReference>
<dbReference type="InterPro" id="IPR036456">
    <property type="entry name" value="PNPase_PH_RNA-bd_sf"/>
</dbReference>
<name>A0A1P8F7S3_9CHLR</name>
<evidence type="ECO:0000256" key="5">
    <source>
        <dbReference type="ARBA" id="ARBA00022695"/>
    </source>
</evidence>
<dbReference type="InterPro" id="IPR012162">
    <property type="entry name" value="PNPase"/>
</dbReference>
<accession>A0A1P8F7S3</accession>
<dbReference type="CDD" id="cd11364">
    <property type="entry name" value="RNase_PH_PNPase_2"/>
    <property type="match status" value="1"/>
</dbReference>
<dbReference type="GO" id="GO:0003723">
    <property type="term" value="F:RNA binding"/>
    <property type="evidence" value="ECO:0007669"/>
    <property type="project" value="UniProtKB-UniRule"/>
</dbReference>
<dbReference type="OrthoDB" id="9804305at2"/>
<dbReference type="InterPro" id="IPR015847">
    <property type="entry name" value="ExoRNase_PH_dom2"/>
</dbReference>
<feature type="binding site" evidence="9">
    <location>
        <position position="492"/>
    </location>
    <ligand>
        <name>Mg(2+)</name>
        <dbReference type="ChEBI" id="CHEBI:18420"/>
    </ligand>
</feature>
<dbReference type="InterPro" id="IPR004087">
    <property type="entry name" value="KH_dom"/>
</dbReference>
<dbReference type="Gene3D" id="2.40.50.140">
    <property type="entry name" value="Nucleic acid-binding proteins"/>
    <property type="match status" value="1"/>
</dbReference>
<evidence type="ECO:0000313" key="13">
    <source>
        <dbReference type="Proteomes" id="UP000185934"/>
    </source>
</evidence>
<dbReference type="HAMAP" id="MF_01595">
    <property type="entry name" value="PNPase"/>
    <property type="match status" value="1"/>
</dbReference>
<dbReference type="Gene3D" id="3.30.230.70">
    <property type="entry name" value="GHMP Kinase, N-terminal domain"/>
    <property type="match status" value="2"/>
</dbReference>
<dbReference type="Pfam" id="PF01138">
    <property type="entry name" value="RNase_PH"/>
    <property type="match status" value="2"/>
</dbReference>
<dbReference type="GO" id="GO:0005829">
    <property type="term" value="C:cytosol"/>
    <property type="evidence" value="ECO:0007669"/>
    <property type="project" value="TreeGrafter"/>
</dbReference>
<evidence type="ECO:0000259" key="11">
    <source>
        <dbReference type="PROSITE" id="PS50126"/>
    </source>
</evidence>
<dbReference type="SUPFAM" id="SSF54791">
    <property type="entry name" value="Eukaryotic type KH-domain (KH-domain type I)"/>
    <property type="match status" value="1"/>
</dbReference>
<reference evidence="13" key="1">
    <citation type="submission" date="2016-11" db="EMBL/GenBank/DDBJ databases">
        <title>Dehalogenimonas formicexedens sp. nov., a chlorinated alkane respiring bacterium isolated from contaminated groundwater.</title>
        <authorList>
            <person name="Key T.A."/>
            <person name="Bowman K.S."/>
            <person name="Lee I."/>
            <person name="Chun J."/>
            <person name="Albuquerque L."/>
            <person name="da Costa M.S."/>
            <person name="Rainey F.A."/>
            <person name="Moe W.M."/>
        </authorList>
    </citation>
    <scope>NUCLEOTIDE SEQUENCE [LARGE SCALE GENOMIC DNA]</scope>
    <source>
        <strain evidence="13">NSZ-14</strain>
    </source>
</reference>
<dbReference type="SUPFAM" id="SSF50249">
    <property type="entry name" value="Nucleic acid-binding proteins"/>
    <property type="match status" value="1"/>
</dbReference>
<dbReference type="Pfam" id="PF03725">
    <property type="entry name" value="RNase_PH_C"/>
    <property type="match status" value="1"/>
</dbReference>
<feature type="binding site" evidence="9">
    <location>
        <position position="486"/>
    </location>
    <ligand>
        <name>Mg(2+)</name>
        <dbReference type="ChEBI" id="CHEBI:18420"/>
    </ligand>
</feature>
<dbReference type="InterPro" id="IPR027408">
    <property type="entry name" value="PNPase/RNase_PH_dom_sf"/>
</dbReference>
<dbReference type="GO" id="GO:0000175">
    <property type="term" value="F:3'-5'-RNA exonuclease activity"/>
    <property type="evidence" value="ECO:0007669"/>
    <property type="project" value="TreeGrafter"/>
</dbReference>
<evidence type="ECO:0000256" key="6">
    <source>
        <dbReference type="ARBA" id="ARBA00022723"/>
    </source>
</evidence>
<dbReference type="CDD" id="cd11363">
    <property type="entry name" value="RNase_PH_PNPase_1"/>
    <property type="match status" value="1"/>
</dbReference>
<dbReference type="GO" id="GO:0006396">
    <property type="term" value="P:RNA processing"/>
    <property type="evidence" value="ECO:0007669"/>
    <property type="project" value="InterPro"/>
</dbReference>
<dbReference type="GO" id="GO:0000287">
    <property type="term" value="F:magnesium ion binding"/>
    <property type="evidence" value="ECO:0007669"/>
    <property type="project" value="UniProtKB-UniRule"/>
</dbReference>
<dbReference type="Pfam" id="PF00013">
    <property type="entry name" value="KH_1"/>
    <property type="match status" value="1"/>
</dbReference>
<dbReference type="SUPFAM" id="SSF55666">
    <property type="entry name" value="Ribonuclease PH domain 2-like"/>
    <property type="match status" value="2"/>
</dbReference>
<keyword evidence="13" id="KW-1185">Reference proteome</keyword>
<dbReference type="PROSITE" id="PS50126">
    <property type="entry name" value="S1"/>
    <property type="match status" value="1"/>
</dbReference>
<dbReference type="Proteomes" id="UP000185934">
    <property type="component" value="Chromosome"/>
</dbReference>
<evidence type="ECO:0000256" key="1">
    <source>
        <dbReference type="ARBA" id="ARBA00004496"/>
    </source>
</evidence>
<dbReference type="SUPFAM" id="SSF54211">
    <property type="entry name" value="Ribosomal protein S5 domain 2-like"/>
    <property type="match status" value="2"/>
</dbReference>
<dbReference type="InterPro" id="IPR015848">
    <property type="entry name" value="PNPase_PH_RNA-bd_bac/org-type"/>
</dbReference>
<comment type="similarity">
    <text evidence="2 9">Belongs to the polyribonucleotide nucleotidyltransferase family.</text>
</comment>
<dbReference type="InterPro" id="IPR036612">
    <property type="entry name" value="KH_dom_type_1_sf"/>
</dbReference>
<keyword evidence="6 9" id="KW-0479">Metal-binding</keyword>
<dbReference type="Gene3D" id="3.30.1370.10">
    <property type="entry name" value="K Homology domain, type 1"/>
    <property type="match status" value="1"/>
</dbReference>
<dbReference type="CDD" id="cd04472">
    <property type="entry name" value="S1_PNPase"/>
    <property type="match status" value="1"/>
</dbReference>
<dbReference type="InterPro" id="IPR036345">
    <property type="entry name" value="ExoRNase_PH_dom2_sf"/>
</dbReference>
<dbReference type="EC" id="2.7.7.8" evidence="9"/>
<sequence>MASIHTFERTIGGRKLVIEHGKLAWQANGAVTLRYGDTEILATAVVAKEAKPGTDFLPLTIDVEERMYAAGKIPGGFIRREGRATEAATLASRLADRPIRPLLPKYWRREIQVILTVLAADQENDPDVLGVIGASCALGISEMPFEGPISAVHVGYINGEFVLNPTFSQLPESKLDVVVASTKHAVTMLEAGARETPEALMLEAIRFGHAANQEIIALQEEVIAAVGKTKWHVDPPVVDEALVQKISIAIDDRLPGAFYQADKAQRTENLEKLSQELIADLGEEFETAAIMAAYDKKIRKLVRSTALDKNERVSGRGITEIRELSADVSILPRVHGSALFSRGMTQILNVITLGSLQMEQKLDNISPEETKRYIHHYNFPPYSTGETKRLGGQGRREIGHGALAERALLPVIPSESEFPYAMRLVSEAVSSNGSTSMASTCASSLSLMDAGVPIKKAVAGISIGLITDDENRDRFVTLTDIEGLEDNYGDMDFKVAGTRDGITAIQLDIKLKGISFAIIEKTLSQAREARMVILDVMDKSISQPRAELSPFAPRMYKLKIDPGKIGTVIGPGGRVIRSIIDETKTTIDIEDDGTVIIGATDAAAANKAIAIVEGLTKDVEPGSVYTGKVTRIMSFGAFVEILPGKEGMVHISELANRRVDKVEDVVKLGDVIQVKVTEIDSQGRINLSRRALLPPPTAEEQEAMKRQGPPPGGFPRSAPGAPMDRGGRPPFRR</sequence>
<dbReference type="FunFam" id="3.30.230.70:FF:000001">
    <property type="entry name" value="Polyribonucleotide nucleotidyltransferase"/>
    <property type="match status" value="1"/>
</dbReference>
<evidence type="ECO:0000256" key="4">
    <source>
        <dbReference type="ARBA" id="ARBA00022679"/>
    </source>
</evidence>
<comment type="function">
    <text evidence="9">Involved in mRNA degradation. Catalyzes the phosphorolysis of single-stranded polyribonucleotides processively in the 3'- to 5'-direction.</text>
</comment>
<evidence type="ECO:0000256" key="7">
    <source>
        <dbReference type="ARBA" id="ARBA00022842"/>
    </source>
</evidence>
<dbReference type="PIRSF" id="PIRSF005499">
    <property type="entry name" value="PNPase"/>
    <property type="match status" value="1"/>
</dbReference>
<dbReference type="CDD" id="cd02393">
    <property type="entry name" value="KH-I_PNPase"/>
    <property type="match status" value="1"/>
</dbReference>
<protein>
    <recommendedName>
        <fullName evidence="9">Polyribonucleotide nucleotidyltransferase</fullName>
        <ecNumber evidence="9">2.7.7.8</ecNumber>
    </recommendedName>
    <alternativeName>
        <fullName evidence="9">Polynucleotide phosphorylase</fullName>
        <shortName evidence="9">PNPase</shortName>
    </alternativeName>
</protein>
<dbReference type="FunFam" id="2.40.50.140:FF:000023">
    <property type="entry name" value="Polyribonucleotide nucleotidyltransferase"/>
    <property type="match status" value="1"/>
</dbReference>
<organism evidence="12 13">
    <name type="scientific">Dehalogenimonas formicexedens</name>
    <dbReference type="NCBI Taxonomy" id="1839801"/>
    <lineage>
        <taxon>Bacteria</taxon>
        <taxon>Bacillati</taxon>
        <taxon>Chloroflexota</taxon>
        <taxon>Dehalococcoidia</taxon>
        <taxon>Dehalococcoidales</taxon>
        <taxon>Dehalococcoidaceae</taxon>
        <taxon>Dehalogenimonas</taxon>
    </lineage>
</organism>
<gene>
    <name evidence="9 12" type="primary">pnp</name>
    <name evidence="12" type="ORF">Dform_01185</name>
</gene>
<comment type="catalytic activity">
    <reaction evidence="9">
        <text>RNA(n+1) + phosphate = RNA(n) + a ribonucleoside 5'-diphosphate</text>
        <dbReference type="Rhea" id="RHEA:22096"/>
        <dbReference type="Rhea" id="RHEA-COMP:14527"/>
        <dbReference type="Rhea" id="RHEA-COMP:17342"/>
        <dbReference type="ChEBI" id="CHEBI:43474"/>
        <dbReference type="ChEBI" id="CHEBI:57930"/>
        <dbReference type="ChEBI" id="CHEBI:140395"/>
        <dbReference type="EC" id="2.7.7.8"/>
    </reaction>
</comment>